<dbReference type="InterPro" id="IPR008972">
    <property type="entry name" value="Cupredoxin"/>
</dbReference>
<accession>A0AAD6SME3</accession>
<dbReference type="Proteomes" id="UP001218188">
    <property type="component" value="Unassembled WGS sequence"/>
</dbReference>
<comment type="caution">
    <text evidence="3">The sequence shown here is derived from an EMBL/GenBank/DDBJ whole genome shotgun (WGS) entry which is preliminary data.</text>
</comment>
<feature type="region of interest" description="Disordered" evidence="1">
    <location>
        <begin position="593"/>
        <end position="612"/>
    </location>
</feature>
<dbReference type="EMBL" id="JARJCM010000106">
    <property type="protein sequence ID" value="KAJ7028960.1"/>
    <property type="molecule type" value="Genomic_DNA"/>
</dbReference>
<keyword evidence="2" id="KW-0732">Signal</keyword>
<dbReference type="PANTHER" id="PTHR34883:SF15">
    <property type="entry name" value="EXTRACELLULAR SERINE-RICH PROTEIN"/>
    <property type="match status" value="1"/>
</dbReference>
<dbReference type="AlphaFoldDB" id="A0AAD6SME3"/>
<dbReference type="SUPFAM" id="SSF49503">
    <property type="entry name" value="Cupredoxins"/>
    <property type="match status" value="4"/>
</dbReference>
<protein>
    <submittedName>
        <fullName evidence="3">Uncharacterized protein</fullName>
    </submittedName>
</protein>
<evidence type="ECO:0000313" key="4">
    <source>
        <dbReference type="Proteomes" id="UP001218188"/>
    </source>
</evidence>
<feature type="compositionally biased region" description="Basic and acidic residues" evidence="1">
    <location>
        <begin position="603"/>
        <end position="612"/>
    </location>
</feature>
<feature type="chain" id="PRO_5042092166" evidence="2">
    <location>
        <begin position="23"/>
        <end position="612"/>
    </location>
</feature>
<reference evidence="3" key="1">
    <citation type="submission" date="2023-03" db="EMBL/GenBank/DDBJ databases">
        <title>Massive genome expansion in bonnet fungi (Mycena s.s.) driven by repeated elements and novel gene families across ecological guilds.</title>
        <authorList>
            <consortium name="Lawrence Berkeley National Laboratory"/>
            <person name="Harder C.B."/>
            <person name="Miyauchi S."/>
            <person name="Viragh M."/>
            <person name="Kuo A."/>
            <person name="Thoen E."/>
            <person name="Andreopoulos B."/>
            <person name="Lu D."/>
            <person name="Skrede I."/>
            <person name="Drula E."/>
            <person name="Henrissat B."/>
            <person name="Morin E."/>
            <person name="Kohler A."/>
            <person name="Barry K."/>
            <person name="LaButti K."/>
            <person name="Morin E."/>
            <person name="Salamov A."/>
            <person name="Lipzen A."/>
            <person name="Mereny Z."/>
            <person name="Hegedus B."/>
            <person name="Baldrian P."/>
            <person name="Stursova M."/>
            <person name="Weitz H."/>
            <person name="Taylor A."/>
            <person name="Grigoriev I.V."/>
            <person name="Nagy L.G."/>
            <person name="Martin F."/>
            <person name="Kauserud H."/>
        </authorList>
    </citation>
    <scope>NUCLEOTIDE SEQUENCE</scope>
    <source>
        <strain evidence="3">CBHHK200</strain>
    </source>
</reference>
<evidence type="ECO:0000256" key="2">
    <source>
        <dbReference type="SAM" id="SignalP"/>
    </source>
</evidence>
<proteinExistence type="predicted"/>
<evidence type="ECO:0000313" key="3">
    <source>
        <dbReference type="EMBL" id="KAJ7028960.1"/>
    </source>
</evidence>
<dbReference type="PANTHER" id="PTHR34883">
    <property type="entry name" value="SERINE-RICH PROTEIN, PUTATIVE-RELATED-RELATED"/>
    <property type="match status" value="1"/>
</dbReference>
<dbReference type="Gene3D" id="2.60.40.420">
    <property type="entry name" value="Cupredoxins - blue copper proteins"/>
    <property type="match status" value="4"/>
</dbReference>
<keyword evidence="4" id="KW-1185">Reference proteome</keyword>
<gene>
    <name evidence="3" type="ORF">C8F04DRAFT_1398611</name>
</gene>
<dbReference type="CDD" id="cd00920">
    <property type="entry name" value="Cupredoxin"/>
    <property type="match status" value="4"/>
</dbReference>
<feature type="signal peptide" evidence="2">
    <location>
        <begin position="1"/>
        <end position="22"/>
    </location>
</feature>
<evidence type="ECO:0000256" key="1">
    <source>
        <dbReference type="SAM" id="MobiDB-lite"/>
    </source>
</evidence>
<sequence>MLAFTRLSLAAAVLAPALSTHAAKILVQVGPGGQRIFSPSNVTASVGDVVSFQFLSKNHSVTQSSFASPCEPLAGGVDSGFQPVAVDATNLPEFSIAINNASKPLFFFSAQTALVDECNLGMVFSINQDANSATKSFTDFQANAKADVPAAKATAVVSSSTVAAAPAAASSGAKILVQVGAGNGLTFSPSNISANTGDTVSFQFLNRNHSVTESSFASPCEPLAGGIDSGLQFVAANSTEIPEFSFTITNGSKQFFFFSKQTVPVNECNKGMVFSINQDPNSAVKSFAAFQANAKADIPASTASAVGTKATAVPAKASSGSEILVQVGADDSLTFSPSNISANAGDTVTFQFLSKNHSVTQTTFAEPCSSPLFGGIDSGFQPIAPNATAIPQFSFTLNNANTPLFFFSKQGAECNKGMVFSINQDPNSVKSFAAFQANAKADIPASTASAVGTKATAVPAKASSGSEILVQVGADDSLTFSPSNISAKAGDTVTFQFLSKNHSVTQTTFAEPCSSPLFGGIDSGFQPIAPNATAIPQFSFTLNNANTPLFFFSKQGAECTKGMVFSINQDPNSVKSFAAFQANAEADIRPAAKGNKRGRRVHARDFSKVVGK</sequence>
<organism evidence="3 4">
    <name type="scientific">Mycena alexandri</name>
    <dbReference type="NCBI Taxonomy" id="1745969"/>
    <lineage>
        <taxon>Eukaryota</taxon>
        <taxon>Fungi</taxon>
        <taxon>Dikarya</taxon>
        <taxon>Basidiomycota</taxon>
        <taxon>Agaricomycotina</taxon>
        <taxon>Agaricomycetes</taxon>
        <taxon>Agaricomycetidae</taxon>
        <taxon>Agaricales</taxon>
        <taxon>Marasmiineae</taxon>
        <taxon>Mycenaceae</taxon>
        <taxon>Mycena</taxon>
    </lineage>
</organism>
<dbReference type="InterPro" id="IPR052953">
    <property type="entry name" value="Ser-rich/MCO-related"/>
</dbReference>
<name>A0AAD6SME3_9AGAR</name>